<dbReference type="Proteomes" id="UP001162031">
    <property type="component" value="Unassembled WGS sequence"/>
</dbReference>
<dbReference type="InterPro" id="IPR003738">
    <property type="entry name" value="SRAP"/>
</dbReference>
<dbReference type="GO" id="GO:0008233">
    <property type="term" value="F:peptidase activity"/>
    <property type="evidence" value="ECO:0007669"/>
    <property type="project" value="UniProtKB-KW"/>
</dbReference>
<evidence type="ECO:0000256" key="3">
    <source>
        <dbReference type="ARBA" id="ARBA00022763"/>
    </source>
</evidence>
<feature type="compositionally biased region" description="Polar residues" evidence="8">
    <location>
        <begin position="272"/>
        <end position="283"/>
    </location>
</feature>
<dbReference type="AlphaFoldDB" id="A0AAV0TFK1"/>
<keyword evidence="7" id="KW-0456">Lyase</keyword>
<name>A0AAV0TFK1_HYABA</name>
<comment type="similarity">
    <text evidence="1">Belongs to the SOS response-associated peptidase family.</text>
</comment>
<evidence type="ECO:0000256" key="2">
    <source>
        <dbReference type="ARBA" id="ARBA00022670"/>
    </source>
</evidence>
<dbReference type="GO" id="GO:0006508">
    <property type="term" value="P:proteolysis"/>
    <property type="evidence" value="ECO:0007669"/>
    <property type="project" value="UniProtKB-KW"/>
</dbReference>
<feature type="region of interest" description="Disordered" evidence="8">
    <location>
        <begin position="265"/>
        <end position="301"/>
    </location>
</feature>
<organism evidence="9 10">
    <name type="scientific">Hyaloperonospora brassicae</name>
    <name type="common">Brassica downy mildew</name>
    <name type="synonym">Peronospora brassicae</name>
    <dbReference type="NCBI Taxonomy" id="162125"/>
    <lineage>
        <taxon>Eukaryota</taxon>
        <taxon>Sar</taxon>
        <taxon>Stramenopiles</taxon>
        <taxon>Oomycota</taxon>
        <taxon>Peronosporomycetes</taxon>
        <taxon>Peronosporales</taxon>
        <taxon>Peronosporaceae</taxon>
        <taxon>Hyaloperonospora</taxon>
    </lineage>
</organism>
<dbReference type="PANTHER" id="PTHR13604:SF0">
    <property type="entry name" value="ABASIC SITE PROCESSING PROTEIN HMCES"/>
    <property type="match status" value="1"/>
</dbReference>
<sequence>MCGRSRCTLTRQQAAEAVGVSPEEFVDGDNYNPVENMGPGRYGPVLLQYGGAKRSSDAKPKTRLQAMRWGLVPSFTKAGAKPDHFLMFNARSESLQERPAFKRLVDSKRCAVVCEGYYEWHQVDKREKQPYYFYRESSPMKFAGLYDCWKNEEGKVMYTYTILTTSVAPEIKWLHNRMPVILSDEDADRWLSRAKLEDLTSLLQPYQGDDLKWHPVDKKVGSTRFQGEECAKPVDIKHAADIKSFFGVKTEKPAALASVGAVPITPDKTEEIPNSETVSSLSIKNEEREAGSDTRLAKQDQRFSTKFVPASSLVDKTFDDDDDDNNANDSFRSEELNQKRRRVSHPPPTEKTPTNKSPAKLKTLPGPKQSSLDFFSQRVAVGRIAIIARFIAYPVRTRSREQTQL</sequence>
<evidence type="ECO:0000256" key="1">
    <source>
        <dbReference type="ARBA" id="ARBA00008136"/>
    </source>
</evidence>
<dbReference type="PANTHER" id="PTHR13604">
    <property type="entry name" value="DC12-RELATED"/>
    <property type="match status" value="1"/>
</dbReference>
<dbReference type="EMBL" id="CANTFL010000360">
    <property type="protein sequence ID" value="CAI5721073.1"/>
    <property type="molecule type" value="Genomic_DNA"/>
</dbReference>
<evidence type="ECO:0000256" key="6">
    <source>
        <dbReference type="ARBA" id="ARBA00023125"/>
    </source>
</evidence>
<dbReference type="Gene3D" id="3.90.1680.10">
    <property type="entry name" value="SOS response associated peptidase-like"/>
    <property type="match status" value="1"/>
</dbReference>
<keyword evidence="10" id="KW-1185">Reference proteome</keyword>
<dbReference type="Pfam" id="PF02586">
    <property type="entry name" value="SRAP"/>
    <property type="match status" value="1"/>
</dbReference>
<evidence type="ECO:0000313" key="10">
    <source>
        <dbReference type="Proteomes" id="UP001162031"/>
    </source>
</evidence>
<proteinExistence type="inferred from homology"/>
<keyword evidence="3" id="KW-0227">DNA damage</keyword>
<comment type="caution">
    <text evidence="9">The sequence shown here is derived from an EMBL/GenBank/DDBJ whole genome shotgun (WGS) entry which is preliminary data.</text>
</comment>
<dbReference type="GO" id="GO:0106300">
    <property type="term" value="P:protein-DNA covalent cross-linking repair"/>
    <property type="evidence" value="ECO:0007669"/>
    <property type="project" value="InterPro"/>
</dbReference>
<accession>A0AAV0TFK1</accession>
<dbReference type="GO" id="GO:0016829">
    <property type="term" value="F:lyase activity"/>
    <property type="evidence" value="ECO:0007669"/>
    <property type="project" value="UniProtKB-KW"/>
</dbReference>
<evidence type="ECO:0000313" key="9">
    <source>
        <dbReference type="EMBL" id="CAI5721073.1"/>
    </source>
</evidence>
<feature type="region of interest" description="Disordered" evidence="8">
    <location>
        <begin position="314"/>
        <end position="369"/>
    </location>
</feature>
<feature type="compositionally biased region" description="Basic and acidic residues" evidence="8">
    <location>
        <begin position="284"/>
        <end position="301"/>
    </location>
</feature>
<keyword evidence="2" id="KW-0645">Protease</keyword>
<evidence type="ECO:0000256" key="8">
    <source>
        <dbReference type="SAM" id="MobiDB-lite"/>
    </source>
</evidence>
<dbReference type="SUPFAM" id="SSF143081">
    <property type="entry name" value="BB1717-like"/>
    <property type="match status" value="1"/>
</dbReference>
<dbReference type="GO" id="GO:0003697">
    <property type="term" value="F:single-stranded DNA binding"/>
    <property type="evidence" value="ECO:0007669"/>
    <property type="project" value="InterPro"/>
</dbReference>
<gene>
    <name evidence="9" type="ORF">HBR001_LOCUS2539</name>
</gene>
<protein>
    <recommendedName>
        <fullName evidence="11">Embryonic stem cell-specific 5-hydroxymethylcytosine-binding protein</fullName>
    </recommendedName>
</protein>
<keyword evidence="5" id="KW-0190">Covalent protein-DNA linkage</keyword>
<evidence type="ECO:0000256" key="4">
    <source>
        <dbReference type="ARBA" id="ARBA00022801"/>
    </source>
</evidence>
<reference evidence="9" key="1">
    <citation type="submission" date="2022-12" db="EMBL/GenBank/DDBJ databases">
        <authorList>
            <person name="Webb A."/>
        </authorList>
    </citation>
    <scope>NUCLEOTIDE SEQUENCE</scope>
    <source>
        <strain evidence="9">Hp1</strain>
    </source>
</reference>
<evidence type="ECO:0008006" key="11">
    <source>
        <dbReference type="Google" id="ProtNLM"/>
    </source>
</evidence>
<evidence type="ECO:0000256" key="5">
    <source>
        <dbReference type="ARBA" id="ARBA00023124"/>
    </source>
</evidence>
<keyword evidence="6" id="KW-0238">DNA-binding</keyword>
<dbReference type="InterPro" id="IPR036590">
    <property type="entry name" value="SRAP-like"/>
</dbReference>
<keyword evidence="4" id="KW-0378">Hydrolase</keyword>
<evidence type="ECO:0000256" key="7">
    <source>
        <dbReference type="ARBA" id="ARBA00023239"/>
    </source>
</evidence>